<keyword evidence="2" id="KW-1133">Transmembrane helix</keyword>
<organism evidence="3">
    <name type="scientific">uncultured Solirubrobacteraceae bacterium</name>
    <dbReference type="NCBI Taxonomy" id="1162706"/>
    <lineage>
        <taxon>Bacteria</taxon>
        <taxon>Bacillati</taxon>
        <taxon>Actinomycetota</taxon>
        <taxon>Thermoleophilia</taxon>
        <taxon>Solirubrobacterales</taxon>
        <taxon>Solirubrobacteraceae</taxon>
        <taxon>environmental samples</taxon>
    </lineage>
</organism>
<feature type="compositionally biased region" description="Basic and acidic residues" evidence="1">
    <location>
        <begin position="137"/>
        <end position="149"/>
    </location>
</feature>
<feature type="transmembrane region" description="Helical" evidence="2">
    <location>
        <begin position="97"/>
        <end position="119"/>
    </location>
</feature>
<keyword evidence="2" id="KW-0812">Transmembrane</keyword>
<name>A0A6J4RFC7_9ACTN</name>
<evidence type="ECO:0000256" key="1">
    <source>
        <dbReference type="SAM" id="MobiDB-lite"/>
    </source>
</evidence>
<evidence type="ECO:0000313" key="3">
    <source>
        <dbReference type="EMBL" id="CAA9472403.1"/>
    </source>
</evidence>
<evidence type="ECO:0000256" key="2">
    <source>
        <dbReference type="SAM" id="Phobius"/>
    </source>
</evidence>
<feature type="region of interest" description="Disordered" evidence="1">
    <location>
        <begin position="121"/>
        <end position="149"/>
    </location>
</feature>
<feature type="transmembrane region" description="Helical" evidence="2">
    <location>
        <begin position="57"/>
        <end position="85"/>
    </location>
</feature>
<dbReference type="EMBL" id="CADCVP010000024">
    <property type="protein sequence ID" value="CAA9472403.1"/>
    <property type="molecule type" value="Genomic_DNA"/>
</dbReference>
<protein>
    <submittedName>
        <fullName evidence="3">Uncharacterized protein</fullName>
    </submittedName>
</protein>
<reference evidence="3" key="1">
    <citation type="submission" date="2020-02" db="EMBL/GenBank/DDBJ databases">
        <authorList>
            <person name="Meier V. D."/>
        </authorList>
    </citation>
    <scope>NUCLEOTIDE SEQUENCE</scope>
    <source>
        <strain evidence="3">AVDCRST_MAG69</strain>
    </source>
</reference>
<feature type="transmembrane region" description="Helical" evidence="2">
    <location>
        <begin position="34"/>
        <end position="51"/>
    </location>
</feature>
<dbReference type="AlphaFoldDB" id="A0A6J4RFC7"/>
<proteinExistence type="predicted"/>
<gene>
    <name evidence="3" type="ORF">AVDCRST_MAG69-188</name>
</gene>
<sequence length="149" mass="15148">MARVPDHRTLDATAGGRVAARISDDGRSVGRERVAGRGVAVALLGAAPHVLHHVGPLAGAALLAGASGQALFAVLGLLATWPLLLRLRRRSGTWRRPLLVLALMAAGFALSSTVVGPALTDALSSDPQPTAPSTAEPADHTDHSGHGGE</sequence>
<accession>A0A6J4RFC7</accession>
<keyword evidence="2" id="KW-0472">Membrane</keyword>
<feature type="compositionally biased region" description="Polar residues" evidence="1">
    <location>
        <begin position="122"/>
        <end position="133"/>
    </location>
</feature>